<organism evidence="1">
    <name type="scientific">Ovis aries</name>
    <name type="common">Sheep</name>
    <dbReference type="NCBI Taxonomy" id="9940"/>
    <lineage>
        <taxon>Eukaryota</taxon>
        <taxon>Metazoa</taxon>
        <taxon>Chordata</taxon>
        <taxon>Craniata</taxon>
        <taxon>Vertebrata</taxon>
        <taxon>Euteleostomi</taxon>
        <taxon>Mammalia</taxon>
        <taxon>Eutheria</taxon>
        <taxon>Laurasiatheria</taxon>
        <taxon>Artiodactyla</taxon>
        <taxon>Ruminantia</taxon>
        <taxon>Pecora</taxon>
        <taxon>Bovidae</taxon>
        <taxon>Caprinae</taxon>
        <taxon>Ovis</taxon>
    </lineage>
</organism>
<reference evidence="1" key="3">
    <citation type="submission" date="2025-09" db="UniProtKB">
        <authorList>
            <consortium name="Ensembl"/>
        </authorList>
    </citation>
    <scope>IDENTIFICATION</scope>
</reference>
<dbReference type="Ensembl" id="ENSOART00020046296.1">
    <property type="protein sequence ID" value="ENSOARP00020035145.1"/>
    <property type="gene ID" value="ENSOARG00020026968.1"/>
</dbReference>
<protein>
    <submittedName>
        <fullName evidence="1">Uncharacterized protein</fullName>
    </submittedName>
</protein>
<sequence>MSIESVMLSNHLILYCPLLLLPSVFPRIRVSPCQSVFCIRWPKYWSFSFSISPSSEYSGLISFRIDWFDLLTVQQTFKSLLQHHNLKASILPCSAFFMFQLSYPYMTTGKTIVSTRWTFVLYWQSDAWKHRDADFPKQVSASPEFISPCQLSSPEVPRGGRVIWPGPFSREVRLEGRHTHFWSGRASPRRKFRLLFNLLYPQGPWTCVKKAQESRGRCYLTLGSRVRAPRKWC</sequence>
<reference evidence="1" key="2">
    <citation type="submission" date="2025-08" db="UniProtKB">
        <authorList>
            <consortium name="Ensembl"/>
        </authorList>
    </citation>
    <scope>IDENTIFICATION</scope>
</reference>
<accession>A0AC11CSY9</accession>
<proteinExistence type="predicted"/>
<reference evidence="1" key="1">
    <citation type="submission" date="2020-11" db="EMBL/GenBank/DDBJ databases">
        <authorList>
            <person name="Davenport K.M."/>
            <person name="Bickhart D.M."/>
            <person name="Smith T.P.L."/>
            <person name="Murdoch B.M."/>
            <person name="Rosen B.D."/>
        </authorList>
    </citation>
    <scope>NUCLEOTIDE SEQUENCE [LARGE SCALE GENOMIC DNA]</scope>
    <source>
        <strain evidence="1">OAR_USU_Benz2616</strain>
    </source>
</reference>
<name>A0AC11CSY9_SHEEP</name>
<evidence type="ECO:0000313" key="1">
    <source>
        <dbReference type="Ensembl" id="ENSOARP00020035145.1"/>
    </source>
</evidence>